<keyword evidence="3" id="KW-1185">Reference proteome</keyword>
<dbReference type="Proteomes" id="UP000027135">
    <property type="component" value="Unassembled WGS sequence"/>
</dbReference>
<organism evidence="2 3">
    <name type="scientific">Zootermopsis nevadensis</name>
    <name type="common">Dampwood termite</name>
    <dbReference type="NCBI Taxonomy" id="136037"/>
    <lineage>
        <taxon>Eukaryota</taxon>
        <taxon>Metazoa</taxon>
        <taxon>Ecdysozoa</taxon>
        <taxon>Arthropoda</taxon>
        <taxon>Hexapoda</taxon>
        <taxon>Insecta</taxon>
        <taxon>Pterygota</taxon>
        <taxon>Neoptera</taxon>
        <taxon>Polyneoptera</taxon>
        <taxon>Dictyoptera</taxon>
        <taxon>Blattodea</taxon>
        <taxon>Blattoidea</taxon>
        <taxon>Termitoidae</taxon>
        <taxon>Termopsidae</taxon>
        <taxon>Zootermopsis</taxon>
    </lineage>
</organism>
<evidence type="ECO:0000313" key="2">
    <source>
        <dbReference type="EMBL" id="KDR17856.1"/>
    </source>
</evidence>
<feature type="compositionally biased region" description="Low complexity" evidence="1">
    <location>
        <begin position="72"/>
        <end position="85"/>
    </location>
</feature>
<reference evidence="2 3" key="1">
    <citation type="journal article" date="2014" name="Nat. Commun.">
        <title>Molecular traces of alternative social organization in a termite genome.</title>
        <authorList>
            <person name="Terrapon N."/>
            <person name="Li C."/>
            <person name="Robertson H.M."/>
            <person name="Ji L."/>
            <person name="Meng X."/>
            <person name="Booth W."/>
            <person name="Chen Z."/>
            <person name="Childers C.P."/>
            <person name="Glastad K.M."/>
            <person name="Gokhale K."/>
            <person name="Gowin J."/>
            <person name="Gronenberg W."/>
            <person name="Hermansen R.A."/>
            <person name="Hu H."/>
            <person name="Hunt B.G."/>
            <person name="Huylmans A.K."/>
            <person name="Khalil S.M."/>
            <person name="Mitchell R.D."/>
            <person name="Munoz-Torres M.C."/>
            <person name="Mustard J.A."/>
            <person name="Pan H."/>
            <person name="Reese J.T."/>
            <person name="Scharf M.E."/>
            <person name="Sun F."/>
            <person name="Vogel H."/>
            <person name="Xiao J."/>
            <person name="Yang W."/>
            <person name="Yang Z."/>
            <person name="Yang Z."/>
            <person name="Zhou J."/>
            <person name="Zhu J."/>
            <person name="Brent C.S."/>
            <person name="Elsik C.G."/>
            <person name="Goodisman M.A."/>
            <person name="Liberles D.A."/>
            <person name="Roe R.M."/>
            <person name="Vargo E.L."/>
            <person name="Vilcinskas A."/>
            <person name="Wang J."/>
            <person name="Bornberg-Bauer E."/>
            <person name="Korb J."/>
            <person name="Zhang G."/>
            <person name="Liebig J."/>
        </authorList>
    </citation>
    <scope>NUCLEOTIDE SEQUENCE [LARGE SCALE GENOMIC DNA]</scope>
    <source>
        <tissue evidence="2">Whole organism</tissue>
    </source>
</reference>
<gene>
    <name evidence="2" type="ORF">L798_08047</name>
</gene>
<dbReference type="AlphaFoldDB" id="A0A067RD19"/>
<name>A0A067RD19_ZOONE</name>
<evidence type="ECO:0000256" key="1">
    <source>
        <dbReference type="SAM" id="MobiDB-lite"/>
    </source>
</evidence>
<sequence>MQWRRKRRVLYVIGSAHHALLIKQYREDGCNGVCSNNEDEADGDRDSASPLNNSSAATSCAPASSQQRMPRTKPSSTSPRGSSYSYRHRSYYQQPCDSSQPLVTTEKKTFNEGLCTSCYVFQNFSAVQKN</sequence>
<evidence type="ECO:0000313" key="3">
    <source>
        <dbReference type="Proteomes" id="UP000027135"/>
    </source>
</evidence>
<feature type="compositionally biased region" description="Low complexity" evidence="1">
    <location>
        <begin position="54"/>
        <end position="65"/>
    </location>
</feature>
<dbReference type="InParanoid" id="A0A067RD19"/>
<dbReference type="EMBL" id="KK852715">
    <property type="protein sequence ID" value="KDR17856.1"/>
    <property type="molecule type" value="Genomic_DNA"/>
</dbReference>
<accession>A0A067RD19</accession>
<protein>
    <submittedName>
        <fullName evidence="2">Uncharacterized protein</fullName>
    </submittedName>
</protein>
<feature type="region of interest" description="Disordered" evidence="1">
    <location>
        <begin position="34"/>
        <end position="86"/>
    </location>
</feature>
<proteinExistence type="predicted"/>